<comment type="caution">
    <text evidence="2">The sequence shown here is derived from an EMBL/GenBank/DDBJ whole genome shotgun (WGS) entry which is preliminary data.</text>
</comment>
<keyword evidence="1" id="KW-0812">Transmembrane</keyword>
<evidence type="ECO:0000256" key="1">
    <source>
        <dbReference type="SAM" id="Phobius"/>
    </source>
</evidence>
<evidence type="ECO:0008006" key="4">
    <source>
        <dbReference type="Google" id="ProtNLM"/>
    </source>
</evidence>
<keyword evidence="1" id="KW-0472">Membrane</keyword>
<sequence length="127" mass="14548">MEGYLKTWEAMRRIRVGRHYIAQILDRTGTIAARLSLIVMEDARIDRLEVRFDELAAEMRRSLAGIDTRLCKIEARVEQCATKVEVGELRSEMYKMSSELKTWMLATMVTIIATSLAATFGLHHWGS</sequence>
<keyword evidence="3" id="KW-1185">Reference proteome</keyword>
<evidence type="ECO:0000313" key="2">
    <source>
        <dbReference type="EMBL" id="PIL46390.1"/>
    </source>
</evidence>
<feature type="transmembrane region" description="Helical" evidence="1">
    <location>
        <begin position="103"/>
        <end position="125"/>
    </location>
</feature>
<dbReference type="Gene3D" id="1.20.5.170">
    <property type="match status" value="1"/>
</dbReference>
<protein>
    <recommendedName>
        <fullName evidence="4">DUF1640 domain-containing protein</fullName>
    </recommendedName>
</protein>
<dbReference type="EMBL" id="PDOC01000002">
    <property type="protein sequence ID" value="PIL46390.1"/>
    <property type="molecule type" value="Genomic_DNA"/>
</dbReference>
<keyword evidence="1" id="KW-1133">Transmembrane helix</keyword>
<dbReference type="AlphaFoldDB" id="A0A2G8TK13"/>
<proteinExistence type="predicted"/>
<name>A0A2G8TK13_9BURK</name>
<organism evidence="2 3">
    <name type="scientific">Massilia eurypsychrophila</name>
    <dbReference type="NCBI Taxonomy" id="1485217"/>
    <lineage>
        <taxon>Bacteria</taxon>
        <taxon>Pseudomonadati</taxon>
        <taxon>Pseudomonadota</taxon>
        <taxon>Betaproteobacteria</taxon>
        <taxon>Burkholderiales</taxon>
        <taxon>Oxalobacteraceae</taxon>
        <taxon>Telluria group</taxon>
        <taxon>Massilia</taxon>
    </lineage>
</organism>
<reference evidence="2 3" key="1">
    <citation type="submission" date="2017-10" db="EMBL/GenBank/DDBJ databases">
        <title>Massilia psychrophilum sp. nov., a novel purple-pigmented bacterium isolated from Tianshan glacier, Xinjiang Municipality, China.</title>
        <authorList>
            <person name="Wang H."/>
        </authorList>
    </citation>
    <scope>NUCLEOTIDE SEQUENCE [LARGE SCALE GENOMIC DNA]</scope>
    <source>
        <strain evidence="2 3">JCM 30074</strain>
    </source>
</reference>
<evidence type="ECO:0000313" key="3">
    <source>
        <dbReference type="Proteomes" id="UP000230390"/>
    </source>
</evidence>
<gene>
    <name evidence="2" type="ORF">CR105_04785</name>
</gene>
<dbReference type="Proteomes" id="UP000230390">
    <property type="component" value="Unassembled WGS sequence"/>
</dbReference>
<accession>A0A2G8TK13</accession>